<dbReference type="Proteomes" id="UP001159363">
    <property type="component" value="Chromosome 1"/>
</dbReference>
<protein>
    <recommendedName>
        <fullName evidence="4">Secreted protein</fullName>
    </recommendedName>
</protein>
<gene>
    <name evidence="2" type="ORF">PR048_000636</name>
</gene>
<dbReference type="EMBL" id="JARBHB010000001">
    <property type="protein sequence ID" value="KAJ8895311.1"/>
    <property type="molecule type" value="Genomic_DNA"/>
</dbReference>
<evidence type="ECO:0000256" key="1">
    <source>
        <dbReference type="SAM" id="SignalP"/>
    </source>
</evidence>
<organism evidence="2 3">
    <name type="scientific">Dryococelus australis</name>
    <dbReference type="NCBI Taxonomy" id="614101"/>
    <lineage>
        <taxon>Eukaryota</taxon>
        <taxon>Metazoa</taxon>
        <taxon>Ecdysozoa</taxon>
        <taxon>Arthropoda</taxon>
        <taxon>Hexapoda</taxon>
        <taxon>Insecta</taxon>
        <taxon>Pterygota</taxon>
        <taxon>Neoptera</taxon>
        <taxon>Polyneoptera</taxon>
        <taxon>Phasmatodea</taxon>
        <taxon>Verophasmatodea</taxon>
        <taxon>Anareolatae</taxon>
        <taxon>Phasmatidae</taxon>
        <taxon>Eurycanthinae</taxon>
        <taxon>Dryococelus</taxon>
    </lineage>
</organism>
<sequence>MLLAKHLMQCLWLANVGWDSTAPHVKCHGSTISIPHCIIQPRANSAIELHGFTDSSEKGYAAVIYLRIVSVSGVVSTRLLLAKSKVAPLKKVTLPCLELCTALILARLQTVIEAYASALSYRDLFRLLHTRGNPLWLTMLAKYKNTLPWSGGIMSQVLTFQRIVHRVASPLLGLWDILCGLDLHGCINLRKIGLSI</sequence>
<accession>A0ABQ9IG37</accession>
<proteinExistence type="predicted"/>
<reference evidence="2 3" key="1">
    <citation type="submission" date="2023-02" db="EMBL/GenBank/DDBJ databases">
        <title>LHISI_Scaffold_Assembly.</title>
        <authorList>
            <person name="Stuart O.P."/>
            <person name="Cleave R."/>
            <person name="Magrath M.J.L."/>
            <person name="Mikheyev A.S."/>
        </authorList>
    </citation>
    <scope>NUCLEOTIDE SEQUENCE [LARGE SCALE GENOMIC DNA]</scope>
    <source>
        <strain evidence="2">Daus_M_001</strain>
        <tissue evidence="2">Leg muscle</tissue>
    </source>
</reference>
<dbReference type="PANTHER" id="PTHR47331">
    <property type="entry name" value="PHD-TYPE DOMAIN-CONTAINING PROTEIN"/>
    <property type="match status" value="1"/>
</dbReference>
<keyword evidence="1" id="KW-0732">Signal</keyword>
<dbReference type="Pfam" id="PF05380">
    <property type="entry name" value="Peptidase_A17"/>
    <property type="match status" value="1"/>
</dbReference>
<comment type="caution">
    <text evidence="2">The sequence shown here is derived from an EMBL/GenBank/DDBJ whole genome shotgun (WGS) entry which is preliminary data.</text>
</comment>
<name>A0ABQ9IG37_9NEOP</name>
<evidence type="ECO:0000313" key="3">
    <source>
        <dbReference type="Proteomes" id="UP001159363"/>
    </source>
</evidence>
<keyword evidence="3" id="KW-1185">Reference proteome</keyword>
<evidence type="ECO:0008006" key="4">
    <source>
        <dbReference type="Google" id="ProtNLM"/>
    </source>
</evidence>
<feature type="chain" id="PRO_5046106808" description="Secreted protein" evidence="1">
    <location>
        <begin position="19"/>
        <end position="196"/>
    </location>
</feature>
<dbReference type="InterPro" id="IPR008042">
    <property type="entry name" value="Retrotrans_Pao"/>
</dbReference>
<evidence type="ECO:0000313" key="2">
    <source>
        <dbReference type="EMBL" id="KAJ8895311.1"/>
    </source>
</evidence>
<feature type="signal peptide" evidence="1">
    <location>
        <begin position="1"/>
        <end position="18"/>
    </location>
</feature>